<dbReference type="Pfam" id="PF14362">
    <property type="entry name" value="DUF4407"/>
    <property type="match status" value="1"/>
</dbReference>
<evidence type="ECO:0000313" key="3">
    <source>
        <dbReference type="EMBL" id="GLL01712.1"/>
    </source>
</evidence>
<name>A0A9W6KGM0_9ACTN</name>
<organism evidence="3 4">
    <name type="scientific">Dactylosporangium matsuzakiense</name>
    <dbReference type="NCBI Taxonomy" id="53360"/>
    <lineage>
        <taxon>Bacteria</taxon>
        <taxon>Bacillati</taxon>
        <taxon>Actinomycetota</taxon>
        <taxon>Actinomycetes</taxon>
        <taxon>Micromonosporales</taxon>
        <taxon>Micromonosporaceae</taxon>
        <taxon>Dactylosporangium</taxon>
    </lineage>
</organism>
<proteinExistence type="predicted"/>
<feature type="region of interest" description="Disordered" evidence="1">
    <location>
        <begin position="411"/>
        <end position="485"/>
    </location>
</feature>
<keyword evidence="2" id="KW-0472">Membrane</keyword>
<feature type="transmembrane region" description="Helical" evidence="2">
    <location>
        <begin position="42"/>
        <end position="64"/>
    </location>
</feature>
<accession>A0A9W6KGM0</accession>
<evidence type="ECO:0000313" key="4">
    <source>
        <dbReference type="Proteomes" id="UP001143480"/>
    </source>
</evidence>
<keyword evidence="4" id="KW-1185">Reference proteome</keyword>
<dbReference type="AlphaFoldDB" id="A0A9W6KGM0"/>
<evidence type="ECO:0008006" key="5">
    <source>
        <dbReference type="Google" id="ProtNLM"/>
    </source>
</evidence>
<evidence type="ECO:0000256" key="2">
    <source>
        <dbReference type="SAM" id="Phobius"/>
    </source>
</evidence>
<dbReference type="EMBL" id="BSFP01000018">
    <property type="protein sequence ID" value="GLL01712.1"/>
    <property type="molecule type" value="Genomic_DNA"/>
</dbReference>
<dbReference type="Proteomes" id="UP001143480">
    <property type="component" value="Unassembled WGS sequence"/>
</dbReference>
<dbReference type="RefSeq" id="WP_261966007.1">
    <property type="nucleotide sequence ID" value="NZ_BAAAXA010000003.1"/>
</dbReference>
<keyword evidence="2" id="KW-1133">Transmembrane helix</keyword>
<feature type="compositionally biased region" description="Acidic residues" evidence="1">
    <location>
        <begin position="466"/>
        <end position="476"/>
    </location>
</feature>
<protein>
    <recommendedName>
        <fullName evidence="5">DUF4407 domain-containing protein</fullName>
    </recommendedName>
</protein>
<comment type="caution">
    <text evidence="3">The sequence shown here is derived from an EMBL/GenBank/DDBJ whole genome shotgun (WGS) entry which is preliminary data.</text>
</comment>
<keyword evidence="2" id="KW-0812">Transmembrane</keyword>
<reference evidence="3" key="2">
    <citation type="submission" date="2023-01" db="EMBL/GenBank/DDBJ databases">
        <authorList>
            <person name="Sun Q."/>
            <person name="Evtushenko L."/>
        </authorList>
    </citation>
    <scope>NUCLEOTIDE SEQUENCE</scope>
    <source>
        <strain evidence="3">VKM Ac-1321</strain>
    </source>
</reference>
<feature type="compositionally biased region" description="Polar residues" evidence="1">
    <location>
        <begin position="262"/>
        <end position="272"/>
    </location>
</feature>
<feature type="transmembrane region" description="Helical" evidence="2">
    <location>
        <begin position="70"/>
        <end position="89"/>
    </location>
</feature>
<dbReference type="InterPro" id="IPR025519">
    <property type="entry name" value="DUF4407"/>
</dbReference>
<gene>
    <name evidence="3" type="ORF">GCM10017581_034540</name>
</gene>
<feature type="transmembrane region" description="Helical" evidence="2">
    <location>
        <begin position="110"/>
        <end position="133"/>
    </location>
</feature>
<evidence type="ECO:0000256" key="1">
    <source>
        <dbReference type="SAM" id="MobiDB-lite"/>
    </source>
</evidence>
<feature type="region of interest" description="Disordered" evidence="1">
    <location>
        <begin position="253"/>
        <end position="280"/>
    </location>
</feature>
<reference evidence="3" key="1">
    <citation type="journal article" date="2014" name="Int. J. Syst. Evol. Microbiol.">
        <title>Complete genome sequence of Corynebacterium casei LMG S-19264T (=DSM 44701T), isolated from a smear-ripened cheese.</title>
        <authorList>
            <consortium name="US DOE Joint Genome Institute (JGI-PGF)"/>
            <person name="Walter F."/>
            <person name="Albersmeier A."/>
            <person name="Kalinowski J."/>
            <person name="Ruckert C."/>
        </authorList>
    </citation>
    <scope>NUCLEOTIDE SEQUENCE</scope>
    <source>
        <strain evidence="3">VKM Ac-1321</strain>
    </source>
</reference>
<sequence length="485" mass="54253">MRNSGTGNRNSPRRPRRRNFMLWLSGADLDTLARAPRERRKFIGVGGIVLTTAVLAAVSSTFALTMGARTPLYAAIPFGLLWGLAIMNLDRWLVTATQRRDKWWQNLLTALPRVLMALVIGAVISTPLVLWLFQPEIDAQLNAIHQRRLDQHQQSLLNDARFKDIPVLQERISKNQAIADGRTSTASDSQAVKDLQAQYDELDKKYQAAQKDATCEFDGTCGSHQFGGGPAYQQKQAVANDLKQQRDAIGTRLDAARKSDTDQQAQTGTNARATAKDAVTRDQQELTRLQQQKKADEDQFSLDTANDTGLLARLEALSELTGKNSTLQTAYLMLLLFITTVEVLPVVVKFLINLAPATAYDEILAKSEKADIFAAEQELVRRQNVAKFEQDARQTREQELLAQRIQRMNSFDDEREAFDDGRPSRRGRRAPKQQPGGYMPWPDDEPPTGLMNGGNTAGGSSRADNDPDEPADDEERLTERWTFDR</sequence>